<dbReference type="Gene3D" id="2.70.20.10">
    <property type="entry name" value="Topoisomerase I, domain 3"/>
    <property type="match status" value="1"/>
</dbReference>
<dbReference type="InterPro" id="IPR013826">
    <property type="entry name" value="Topo_IA_cen_sub3"/>
</dbReference>
<dbReference type="Gene3D" id="3.30.65.10">
    <property type="entry name" value="Bacterial Topoisomerase I, domain 1"/>
    <property type="match status" value="2"/>
</dbReference>
<dbReference type="NCBIfam" id="TIGR01051">
    <property type="entry name" value="topA_bact"/>
    <property type="match status" value="1"/>
</dbReference>
<feature type="site" description="Interaction with DNA" evidence="10">
    <location>
        <position position="158"/>
    </location>
</feature>
<dbReference type="SMART" id="SM00493">
    <property type="entry name" value="TOPRIM"/>
    <property type="match status" value="1"/>
</dbReference>
<dbReference type="Gene3D" id="1.10.290.10">
    <property type="entry name" value="Topoisomerase I, domain 4"/>
    <property type="match status" value="1"/>
</dbReference>
<dbReference type="InterPro" id="IPR013497">
    <property type="entry name" value="Topo_IA_cen"/>
</dbReference>
<feature type="site" description="Interaction with DNA" evidence="10">
    <location>
        <position position="523"/>
    </location>
</feature>
<evidence type="ECO:0000259" key="11">
    <source>
        <dbReference type="PROSITE" id="PS50880"/>
    </source>
</evidence>
<dbReference type="PRINTS" id="PR00417">
    <property type="entry name" value="PRTPISMRASEI"/>
</dbReference>
<dbReference type="PROSITE" id="PS52039">
    <property type="entry name" value="TOPO_IA_2"/>
    <property type="match status" value="1"/>
</dbReference>
<dbReference type="AlphaFoldDB" id="A0A1G2F5P2"/>
<evidence type="ECO:0000256" key="4">
    <source>
        <dbReference type="ARBA" id="ARBA00022771"/>
    </source>
</evidence>
<dbReference type="Gene3D" id="1.10.460.10">
    <property type="entry name" value="Topoisomerase I, domain 2"/>
    <property type="match status" value="1"/>
</dbReference>
<dbReference type="CDD" id="cd00186">
    <property type="entry name" value="TOP1Ac"/>
    <property type="match status" value="1"/>
</dbReference>
<name>A0A1G2F5P2_9BACT</name>
<gene>
    <name evidence="10" type="primary">topA</name>
    <name evidence="13" type="ORF">A2Y98_03680</name>
</gene>
<feature type="domain" description="Toprim" evidence="11">
    <location>
        <begin position="1"/>
        <end position="128"/>
    </location>
</feature>
<dbReference type="PANTHER" id="PTHR42785">
    <property type="entry name" value="DNA TOPOISOMERASE, TYPE IA, CORE"/>
    <property type="match status" value="1"/>
</dbReference>
<feature type="region of interest" description="Interaction with DNA" evidence="10">
    <location>
        <begin position="178"/>
        <end position="183"/>
    </location>
</feature>
<dbReference type="SUPFAM" id="SSF57783">
    <property type="entry name" value="Zinc beta-ribbon"/>
    <property type="match status" value="1"/>
</dbReference>
<feature type="domain" description="Topo IA-type catalytic" evidence="12">
    <location>
        <begin position="144"/>
        <end position="592"/>
    </location>
</feature>
<dbReference type="InterPro" id="IPR003602">
    <property type="entry name" value="Topo_IA_DNA-bd_dom"/>
</dbReference>
<dbReference type="InterPro" id="IPR028612">
    <property type="entry name" value="Topoisom_1_IA"/>
</dbReference>
<dbReference type="Gene3D" id="3.40.50.140">
    <property type="match status" value="1"/>
</dbReference>
<evidence type="ECO:0000313" key="13">
    <source>
        <dbReference type="EMBL" id="OGZ33395.1"/>
    </source>
</evidence>
<dbReference type="EC" id="5.6.2.1" evidence="10"/>
<dbReference type="Pfam" id="PF01396">
    <property type="entry name" value="Zn_ribbon_Top1"/>
    <property type="match status" value="2"/>
</dbReference>
<dbReference type="GO" id="GO:0006265">
    <property type="term" value="P:DNA topological change"/>
    <property type="evidence" value="ECO:0007669"/>
    <property type="project" value="UniProtKB-UniRule"/>
</dbReference>
<dbReference type="CDD" id="cd03363">
    <property type="entry name" value="TOPRIM_TopoIA_TopoI"/>
    <property type="match status" value="1"/>
</dbReference>
<dbReference type="PANTHER" id="PTHR42785:SF1">
    <property type="entry name" value="DNA TOPOISOMERASE"/>
    <property type="match status" value="1"/>
</dbReference>
<evidence type="ECO:0000259" key="12">
    <source>
        <dbReference type="PROSITE" id="PS52039"/>
    </source>
</evidence>
<dbReference type="Pfam" id="PF01751">
    <property type="entry name" value="Toprim"/>
    <property type="match status" value="1"/>
</dbReference>
<dbReference type="GO" id="GO:0008270">
    <property type="term" value="F:zinc ion binding"/>
    <property type="evidence" value="ECO:0007669"/>
    <property type="project" value="UniProtKB-KW"/>
</dbReference>
<dbReference type="SUPFAM" id="SSF56712">
    <property type="entry name" value="Prokaryotic type I DNA topoisomerase"/>
    <property type="match status" value="1"/>
</dbReference>
<dbReference type="InterPro" id="IPR013825">
    <property type="entry name" value="Topo_IA_cen_sub2"/>
</dbReference>
<feature type="site" description="Interaction with DNA" evidence="10">
    <location>
        <position position="163"/>
    </location>
</feature>
<evidence type="ECO:0000256" key="5">
    <source>
        <dbReference type="ARBA" id="ARBA00022833"/>
    </source>
</evidence>
<protein>
    <recommendedName>
        <fullName evidence="10">DNA topoisomerase 1</fullName>
        <ecNumber evidence="10">5.6.2.1</ecNumber>
    </recommendedName>
    <alternativeName>
        <fullName evidence="10">DNA topoisomerase I</fullName>
    </alternativeName>
</protein>
<feature type="active site" description="O-(5'-phospho-DNA)-tyrosine intermediate" evidence="10">
    <location>
        <position position="329"/>
    </location>
</feature>
<dbReference type="InterPro" id="IPR005733">
    <property type="entry name" value="TopoI_bac-type"/>
</dbReference>
<dbReference type="InterPro" id="IPR013824">
    <property type="entry name" value="Topo_IA_cen_sub1"/>
</dbReference>
<evidence type="ECO:0000256" key="2">
    <source>
        <dbReference type="ARBA" id="ARBA00009446"/>
    </source>
</evidence>
<feature type="site" description="Interaction with DNA" evidence="10">
    <location>
        <position position="154"/>
    </location>
</feature>
<evidence type="ECO:0000256" key="9">
    <source>
        <dbReference type="ARBA" id="ARBA00023235"/>
    </source>
</evidence>
<comment type="function">
    <text evidence="10">Releases the supercoiling and torsional tension of DNA, which is introduced during the DNA replication and transcription, by transiently cleaving and rejoining one strand of the DNA duplex. Introduces a single-strand break via transesterification at a target site in duplex DNA. The scissile phosphodiester is attacked by the catalytic tyrosine of the enzyme, resulting in the formation of a DNA-(5'-phosphotyrosyl)-enzyme intermediate and the expulsion of a 3'-OH DNA strand. The free DNA strand then undergoes passage around the unbroken strand, thus removing DNA supercoils. Finally, in the religation step, the DNA 3'-OH attacks the covalent intermediate to expel the active-site tyrosine and restore the DNA phosphodiester backbone.</text>
</comment>
<evidence type="ECO:0000256" key="7">
    <source>
        <dbReference type="ARBA" id="ARBA00023029"/>
    </source>
</evidence>
<keyword evidence="9 10" id="KW-0413">Isomerase</keyword>
<keyword evidence="5" id="KW-0862">Zinc</keyword>
<dbReference type="Proteomes" id="UP000179099">
    <property type="component" value="Unassembled WGS sequence"/>
</dbReference>
<dbReference type="HAMAP" id="MF_00952">
    <property type="entry name" value="Topoisom_1_prok"/>
    <property type="match status" value="1"/>
</dbReference>
<feature type="site" description="Interaction with DNA" evidence="10">
    <location>
        <position position="170"/>
    </location>
</feature>
<dbReference type="InterPro" id="IPR034149">
    <property type="entry name" value="TOPRIM_TopoI"/>
</dbReference>
<feature type="site" description="Interaction with DNA" evidence="10">
    <location>
        <position position="331"/>
    </location>
</feature>
<dbReference type="Pfam" id="PF01131">
    <property type="entry name" value="Topoisom_bac"/>
    <property type="match status" value="1"/>
</dbReference>
<keyword evidence="4" id="KW-0863">Zinc-finger</keyword>
<sequence>MNLIIVESPTKARTIAKFLNKEYSVLSSYGHIRDLPRKELGIDVENNFEPKYVVPLVARKRLTPIKKSLQKASKIILATDEDREGEAIAWHLAQVLGLTTTDDRLSPEKAVDRSRSPVDVQRIVFHEITKSAIEEALKNPRQLDMDLVDAQQARRVLDRLVGYKLSPFLWKKIAKGLSAGRVQSVAVRLIVEREREIKDFKPEEYWSIEAMLRKFPISNFQFPNKSQNPNHKTETQENKEFIATLIKKGSETIGKFDIKTKENADKILKDLEGAKYQIAEIEKKETNRNPLPAFTTSTMQQEAWQKLHFSAKLTMSLAQTLYENGLITYHRTDSLNLSEQSLFAAKKFIIENYGEKYWAGYLRKFKTKSKGAQEAHEAIRPTDPDVAAATNIKTKLDYSKHSEENIAKLYNLIWKRFIASQMAQAVFDSTTVDIAAKDFIFRASGQMLKFDGFLKIYPMKFKEADLPPLQKDEVLDLKKLMSAQHFTQPPARYSEATLIKVLEENGIGRPSTYAPIISTIQDRNYVQKDEKRKFFPTDIGFSVNDMLVEHFPEIVDLKFTALIEEELDHIAEGQKKWQPVIKEFYDPFSAHLAKKYEEVEKQKPEPEPTDKTCPKCGKPLVIRTSRFGRFYACSDFPKCRHTESIANSTGITCPECGQGHIHEKRTRRGKIFYACSIYPDCKFALWDKPTGQMCPQCGLLLITTKNGTIKCSDKKCGYQEKRKASV</sequence>
<comment type="catalytic activity">
    <reaction evidence="1 10">
        <text>ATP-independent breakage of single-stranded DNA, followed by passage and rejoining.</text>
        <dbReference type="EC" id="5.6.2.1"/>
    </reaction>
</comment>
<comment type="similarity">
    <text evidence="2 10">Belongs to the type IA topoisomerase family.</text>
</comment>
<dbReference type="InterPro" id="IPR023405">
    <property type="entry name" value="Topo_IA_core_domain"/>
</dbReference>
<evidence type="ECO:0000256" key="8">
    <source>
        <dbReference type="ARBA" id="ARBA00023125"/>
    </source>
</evidence>
<dbReference type="InterPro" id="IPR013498">
    <property type="entry name" value="Topo_IA_Znf"/>
</dbReference>
<dbReference type="GO" id="GO:0003917">
    <property type="term" value="F:DNA topoisomerase type I (single strand cut, ATP-independent) activity"/>
    <property type="evidence" value="ECO:0007669"/>
    <property type="project" value="UniProtKB-UniRule"/>
</dbReference>
<evidence type="ECO:0000256" key="10">
    <source>
        <dbReference type="HAMAP-Rule" id="MF_00952"/>
    </source>
</evidence>
<dbReference type="EMBL" id="MHMW01000030">
    <property type="protein sequence ID" value="OGZ33395.1"/>
    <property type="molecule type" value="Genomic_DNA"/>
</dbReference>
<dbReference type="SMART" id="SM00437">
    <property type="entry name" value="TOP1Ac"/>
    <property type="match status" value="1"/>
</dbReference>
<dbReference type="InterPro" id="IPR003601">
    <property type="entry name" value="Topo_IA_2"/>
</dbReference>
<evidence type="ECO:0000313" key="14">
    <source>
        <dbReference type="Proteomes" id="UP000179099"/>
    </source>
</evidence>
<feature type="site" description="Interaction with DNA" evidence="10">
    <location>
        <position position="155"/>
    </location>
</feature>
<reference evidence="13 14" key="1">
    <citation type="journal article" date="2016" name="Nat. Commun.">
        <title>Thousands of microbial genomes shed light on interconnected biogeochemical processes in an aquifer system.</title>
        <authorList>
            <person name="Anantharaman K."/>
            <person name="Brown C.T."/>
            <person name="Hug L.A."/>
            <person name="Sharon I."/>
            <person name="Castelle C.J."/>
            <person name="Probst A.J."/>
            <person name="Thomas B.C."/>
            <person name="Singh A."/>
            <person name="Wilkins M.J."/>
            <person name="Karaoz U."/>
            <person name="Brodie E.L."/>
            <person name="Williams K.H."/>
            <person name="Hubbard S.S."/>
            <person name="Banfield J.F."/>
        </authorList>
    </citation>
    <scope>NUCLEOTIDE SEQUENCE [LARGE SCALE GENOMIC DNA]</scope>
</reference>
<comment type="caution">
    <text evidence="13">The sequence shown here is derived from an EMBL/GenBank/DDBJ whole genome shotgun (WGS) entry which is preliminary data.</text>
</comment>
<keyword evidence="6" id="KW-0460">Magnesium</keyword>
<keyword evidence="8 10" id="KW-0238">DNA-binding</keyword>
<dbReference type="GO" id="GO:0003677">
    <property type="term" value="F:DNA binding"/>
    <property type="evidence" value="ECO:0007669"/>
    <property type="project" value="UniProtKB-KW"/>
</dbReference>
<evidence type="ECO:0000256" key="3">
    <source>
        <dbReference type="ARBA" id="ARBA00022723"/>
    </source>
</evidence>
<dbReference type="InterPro" id="IPR006171">
    <property type="entry name" value="TOPRIM_dom"/>
</dbReference>
<dbReference type="PROSITE" id="PS50880">
    <property type="entry name" value="TOPRIM"/>
    <property type="match status" value="1"/>
</dbReference>
<accession>A0A1G2F5P2</accession>
<proteinExistence type="inferred from homology"/>
<dbReference type="GO" id="GO:0005694">
    <property type="term" value="C:chromosome"/>
    <property type="evidence" value="ECO:0007669"/>
    <property type="project" value="InterPro"/>
</dbReference>
<dbReference type="SMART" id="SM00436">
    <property type="entry name" value="TOP1Bc"/>
    <property type="match status" value="1"/>
</dbReference>
<organism evidence="13 14">
    <name type="scientific">Candidatus Portnoybacteria bacterium RBG_19FT_COMBO_36_7</name>
    <dbReference type="NCBI Taxonomy" id="1801992"/>
    <lineage>
        <taxon>Bacteria</taxon>
        <taxon>Candidatus Portnoyibacteriota</taxon>
    </lineage>
</organism>
<evidence type="ECO:0000256" key="6">
    <source>
        <dbReference type="ARBA" id="ARBA00022842"/>
    </source>
</evidence>
<comment type="subunit">
    <text evidence="10">Monomer.</text>
</comment>
<keyword evidence="7 10" id="KW-0799">Topoisomerase</keyword>
<keyword evidence="3" id="KW-0479">Metal-binding</keyword>
<evidence type="ECO:0000256" key="1">
    <source>
        <dbReference type="ARBA" id="ARBA00000213"/>
    </source>
</evidence>
<dbReference type="InterPro" id="IPR000380">
    <property type="entry name" value="Topo_IA"/>
</dbReference>
<dbReference type="PROSITE" id="PS00396">
    <property type="entry name" value="TOPO_IA_1"/>
    <property type="match status" value="1"/>
</dbReference>
<feature type="site" description="Interaction with DNA" evidence="10">
    <location>
        <position position="31"/>
    </location>
</feature>
<dbReference type="STRING" id="1801992.A2Y98_03680"/>
<dbReference type="InterPro" id="IPR023406">
    <property type="entry name" value="Topo_IA_AS"/>
</dbReference>